<dbReference type="AlphaFoldDB" id="A0A0H2LQ77"/>
<comment type="caution">
    <text evidence="2">The sequence shown here is derived from an EMBL/GenBank/DDBJ whole genome shotgun (WGS) entry which is preliminary data.</text>
</comment>
<dbReference type="PANTHER" id="PTHR34448">
    <property type="entry name" value="AMINOPEPTIDASE"/>
    <property type="match status" value="1"/>
</dbReference>
<dbReference type="PATRIC" id="fig|34073.19.peg.6592"/>
<dbReference type="InterPro" id="IPR052170">
    <property type="entry name" value="M29_Exopeptidase"/>
</dbReference>
<evidence type="ECO:0000256" key="1">
    <source>
        <dbReference type="ARBA" id="ARBA00022723"/>
    </source>
</evidence>
<evidence type="ECO:0000313" key="3">
    <source>
        <dbReference type="Proteomes" id="UP000035170"/>
    </source>
</evidence>
<dbReference type="GO" id="GO:0047075">
    <property type="term" value="F:2,5-dihydroxypyridine 5,6-dioxygenase activity"/>
    <property type="evidence" value="ECO:0007669"/>
    <property type="project" value="UniProtKB-EC"/>
</dbReference>
<sequence length="347" mass="38028">MAVSDYQMIKAWDEVLKLSKVERGQTVSILCGPHTHPQTLQTATIAAQAAGAIVTRIELQPINAEKATSRDLMSYLGATPLTNNPAALAAMKNSDLVLDLMLLLFSPEQMEILESGTKILLAVEPPEVLVRAVPTEADRKRVLDASKLLKKAKRMHVTSPAGTDVTFQLGEFPVITEYGFCEEPGRWDHWPSGFLFTFANEGGSDGTIVIDRGDILLPQKNYVSDKITMNLSGGFVRSIEGDVDAALLREFMEAYKDPEAYAIAHIGWGMQPRCYWHTLSLMDREATTGQDARSFEGNFLFSLGPNNEAGGSRTTPCHLDIPLRNCTVALDGSVVVRDGKVIDEAFQ</sequence>
<dbReference type="PANTHER" id="PTHR34448:SF1">
    <property type="entry name" value="BLL6088 PROTEIN"/>
    <property type="match status" value="1"/>
</dbReference>
<dbReference type="EMBL" id="JZWI01000052">
    <property type="protein sequence ID" value="KLN52463.1"/>
    <property type="molecule type" value="Genomic_DNA"/>
</dbReference>
<keyword evidence="3" id="KW-1185">Reference proteome</keyword>
<dbReference type="SUPFAM" id="SSF144052">
    <property type="entry name" value="Thermophilic metalloprotease-like"/>
    <property type="match status" value="1"/>
</dbReference>
<gene>
    <name evidence="2" type="primary">nicX</name>
    <name evidence="2" type="ORF">VPARA_64020</name>
</gene>
<dbReference type="GO" id="GO:0046872">
    <property type="term" value="F:metal ion binding"/>
    <property type="evidence" value="ECO:0007669"/>
    <property type="project" value="UniProtKB-KW"/>
</dbReference>
<organism evidence="2 3">
    <name type="scientific">Variovorax paradoxus</name>
    <dbReference type="NCBI Taxonomy" id="34073"/>
    <lineage>
        <taxon>Bacteria</taxon>
        <taxon>Pseudomonadati</taxon>
        <taxon>Pseudomonadota</taxon>
        <taxon>Betaproteobacteria</taxon>
        <taxon>Burkholderiales</taxon>
        <taxon>Comamonadaceae</taxon>
        <taxon>Variovorax</taxon>
    </lineage>
</organism>
<keyword evidence="2" id="KW-0223">Dioxygenase</keyword>
<keyword evidence="2" id="KW-0560">Oxidoreductase</keyword>
<accession>A0A0H2LQ77</accession>
<dbReference type="EC" id="1.13.11.9" evidence="2"/>
<reference evidence="2 3" key="1">
    <citation type="submission" date="2015-03" db="EMBL/GenBank/DDBJ databases">
        <title>Genome sequence of Variovorax paradoxus TBEA6.</title>
        <authorList>
            <person name="Poehlein A."/>
            <person name="Schuldes J."/>
            <person name="Wuebbeler J.H."/>
            <person name="Hiessl S."/>
            <person name="Steinbuechel A."/>
            <person name="Daniel R."/>
        </authorList>
    </citation>
    <scope>NUCLEOTIDE SEQUENCE [LARGE SCALE GENOMIC DNA]</scope>
    <source>
        <strain evidence="2 3">TBEA6</strain>
    </source>
</reference>
<dbReference type="Proteomes" id="UP000035170">
    <property type="component" value="Unassembled WGS sequence"/>
</dbReference>
<proteinExistence type="predicted"/>
<dbReference type="Pfam" id="PF26233">
    <property type="entry name" value="NicX"/>
    <property type="match status" value="1"/>
</dbReference>
<evidence type="ECO:0000313" key="2">
    <source>
        <dbReference type="EMBL" id="KLN52463.1"/>
    </source>
</evidence>
<dbReference type="RefSeq" id="WP_047787463.1">
    <property type="nucleotide sequence ID" value="NZ_JZWI01000052.1"/>
</dbReference>
<protein>
    <submittedName>
        <fullName evidence="2">2,5-dihydroxypyridine 5,6-dioxygenase</fullName>
        <ecNumber evidence="2">1.13.11.9</ecNumber>
    </submittedName>
</protein>
<keyword evidence="1" id="KW-0479">Metal-binding</keyword>
<dbReference type="InterPro" id="IPR058739">
    <property type="entry name" value="NicX"/>
</dbReference>
<name>A0A0H2LQ77_VARPD</name>